<proteinExistence type="inferred from homology"/>
<evidence type="ECO:0000256" key="1">
    <source>
        <dbReference type="ARBA" id="ARBA00009129"/>
    </source>
</evidence>
<reference evidence="4" key="1">
    <citation type="submission" date="2023-07" db="EMBL/GenBank/DDBJ databases">
        <title>Whole-genome sequencing of a new Methanosarcina sp. Z-7115.</title>
        <authorList>
            <person name="Zhilina T.N."/>
            <person name="Merkel A.Y."/>
        </authorList>
    </citation>
    <scope>NUCLEOTIDE SEQUENCE [LARGE SCALE GENOMIC DNA]</scope>
    <source>
        <strain evidence="4">Z-7115</strain>
    </source>
</reference>
<feature type="domain" description="CsbD-like" evidence="2">
    <location>
        <begin position="7"/>
        <end position="57"/>
    </location>
</feature>
<dbReference type="InterPro" id="IPR036629">
    <property type="entry name" value="YjbJ_sf"/>
</dbReference>
<gene>
    <name evidence="3" type="ORF">RG963_11500</name>
</gene>
<evidence type="ECO:0000259" key="2">
    <source>
        <dbReference type="Pfam" id="PF05532"/>
    </source>
</evidence>
<dbReference type="Pfam" id="PF05532">
    <property type="entry name" value="CsbD"/>
    <property type="match status" value="1"/>
</dbReference>
<evidence type="ECO:0000313" key="3">
    <source>
        <dbReference type="EMBL" id="MDR7666393.1"/>
    </source>
</evidence>
<keyword evidence="4" id="KW-1185">Reference proteome</keyword>
<dbReference type="Proteomes" id="UP001246244">
    <property type="component" value="Unassembled WGS sequence"/>
</dbReference>
<evidence type="ECO:0000313" key="4">
    <source>
        <dbReference type="Proteomes" id="UP001246244"/>
    </source>
</evidence>
<name>A0ABU2D333_9EURY</name>
<dbReference type="InterPro" id="IPR008462">
    <property type="entry name" value="CsbD"/>
</dbReference>
<accession>A0ABU2D333</accession>
<dbReference type="RefSeq" id="WP_310576421.1">
    <property type="nucleotide sequence ID" value="NZ_JAVKPK010000048.1"/>
</dbReference>
<protein>
    <submittedName>
        <fullName evidence="3">CsbD family protein</fullName>
    </submittedName>
</protein>
<comment type="similarity">
    <text evidence="1">Belongs to the UPF0337 (CsbD) family.</text>
</comment>
<dbReference type="Gene3D" id="1.10.1470.10">
    <property type="entry name" value="YjbJ"/>
    <property type="match status" value="1"/>
</dbReference>
<dbReference type="SUPFAM" id="SSF69047">
    <property type="entry name" value="Hypothetical protein YjbJ"/>
    <property type="match status" value="1"/>
</dbReference>
<organism evidence="3 4">
    <name type="scientific">Methanosarcina baikalica</name>
    <dbReference type="NCBI Taxonomy" id="3073890"/>
    <lineage>
        <taxon>Archaea</taxon>
        <taxon>Methanobacteriati</taxon>
        <taxon>Methanobacteriota</taxon>
        <taxon>Stenosarchaea group</taxon>
        <taxon>Methanomicrobia</taxon>
        <taxon>Methanosarcinales</taxon>
        <taxon>Methanosarcinaceae</taxon>
        <taxon>Methanosarcina</taxon>
    </lineage>
</organism>
<dbReference type="EMBL" id="JAVKPK010000048">
    <property type="protein sequence ID" value="MDR7666393.1"/>
    <property type="molecule type" value="Genomic_DNA"/>
</dbReference>
<sequence>MKTSTQDQVEGKLHKVKGGIKEIIGELTKDHELEAEGSIEKIEGEAQDKVGQIKKAFGK</sequence>
<comment type="caution">
    <text evidence="3">The sequence shown here is derived from an EMBL/GenBank/DDBJ whole genome shotgun (WGS) entry which is preliminary data.</text>
</comment>